<dbReference type="FunFam" id="3.40.50.10210:FF:000001">
    <property type="entry name" value="Nicotinate-nucleotide--dimethylbenzimidazole phosphoribosyltransferase"/>
    <property type="match status" value="1"/>
</dbReference>
<dbReference type="InterPro" id="IPR017846">
    <property type="entry name" value="Nict_dMeBzImd_PRibTrfase_bact"/>
</dbReference>
<comment type="similarity">
    <text evidence="2 10">Belongs to the CobT family.</text>
</comment>
<dbReference type="GO" id="GO:0008939">
    <property type="term" value="F:nicotinate-nucleotide-dimethylbenzimidazole phosphoribosyltransferase activity"/>
    <property type="evidence" value="ECO:0007669"/>
    <property type="project" value="UniProtKB-UniRule"/>
</dbReference>
<evidence type="ECO:0000313" key="12">
    <source>
        <dbReference type="Proteomes" id="UP000273252"/>
    </source>
</evidence>
<protein>
    <recommendedName>
        <fullName evidence="4 10">Nicotinate-nucleotide--dimethylbenzimidazole phosphoribosyltransferase</fullName>
        <shortName evidence="10">NN:DBI PRT</shortName>
        <ecNumber evidence="3 10">2.4.2.21</ecNumber>
    </recommendedName>
    <alternativeName>
        <fullName evidence="8 10">N(1)-alpha-phosphoribosyltransferase</fullName>
    </alternativeName>
</protein>
<dbReference type="GO" id="GO:0009236">
    <property type="term" value="P:cobalamin biosynthetic process"/>
    <property type="evidence" value="ECO:0007669"/>
    <property type="project" value="UniProtKB-UniRule"/>
</dbReference>
<dbReference type="HAMAP" id="MF_00230">
    <property type="entry name" value="CobT"/>
    <property type="match status" value="1"/>
</dbReference>
<reference evidence="11 12" key="1">
    <citation type="submission" date="2018-08" db="EMBL/GenBank/DDBJ databases">
        <title>Vibrio isolated from the Eastern China Marginal Seas.</title>
        <authorList>
            <person name="Li Y."/>
        </authorList>
    </citation>
    <scope>NUCLEOTIDE SEQUENCE [LARGE SCALE GENOMIC DNA]</scope>
    <source>
        <strain evidence="11 12">BEI233</strain>
    </source>
</reference>
<accession>A0A3A6QJI2</accession>
<evidence type="ECO:0000256" key="8">
    <source>
        <dbReference type="ARBA" id="ARBA00030686"/>
    </source>
</evidence>
<evidence type="ECO:0000256" key="4">
    <source>
        <dbReference type="ARBA" id="ARBA00015486"/>
    </source>
</evidence>
<dbReference type="InterPro" id="IPR036087">
    <property type="entry name" value="Nict_dMeBzImd_PRibTrfase_sf"/>
</dbReference>
<evidence type="ECO:0000256" key="2">
    <source>
        <dbReference type="ARBA" id="ARBA00007110"/>
    </source>
</evidence>
<dbReference type="EMBL" id="QVMU01000004">
    <property type="protein sequence ID" value="RJX72990.1"/>
    <property type="molecule type" value="Genomic_DNA"/>
</dbReference>
<dbReference type="Gene3D" id="3.40.50.10210">
    <property type="match status" value="1"/>
</dbReference>
<proteinExistence type="inferred from homology"/>
<feature type="active site" description="Proton acceptor" evidence="10">
    <location>
        <position position="311"/>
    </location>
</feature>
<comment type="function">
    <text evidence="10">Catalyzes the synthesis of alpha-ribazole-5'-phosphate from nicotinate mononucleotide (NAMN) and 5,6-dimethylbenzimidazole (DMB).</text>
</comment>
<keyword evidence="6 10" id="KW-0328">Glycosyltransferase</keyword>
<comment type="caution">
    <text evidence="11">The sequence shown here is derived from an EMBL/GenBank/DDBJ whole genome shotgun (WGS) entry which is preliminary data.</text>
</comment>
<dbReference type="Proteomes" id="UP000273252">
    <property type="component" value="Unassembled WGS sequence"/>
</dbReference>
<evidence type="ECO:0000256" key="9">
    <source>
        <dbReference type="ARBA" id="ARBA00047340"/>
    </source>
</evidence>
<evidence type="ECO:0000256" key="3">
    <source>
        <dbReference type="ARBA" id="ARBA00011991"/>
    </source>
</evidence>
<dbReference type="NCBIfam" id="TIGR03160">
    <property type="entry name" value="cobT_DBIPRT"/>
    <property type="match status" value="1"/>
</dbReference>
<dbReference type="OrthoDB" id="9781491at2"/>
<evidence type="ECO:0000256" key="6">
    <source>
        <dbReference type="ARBA" id="ARBA00022676"/>
    </source>
</evidence>
<dbReference type="AlphaFoldDB" id="A0A3A6QJI2"/>
<evidence type="ECO:0000256" key="5">
    <source>
        <dbReference type="ARBA" id="ARBA00022573"/>
    </source>
</evidence>
<dbReference type="InterPro" id="IPR003200">
    <property type="entry name" value="Nict_dMeBzImd_PRibTrfase"/>
</dbReference>
<gene>
    <name evidence="10 11" type="primary">cobT</name>
    <name evidence="11" type="ORF">DZ860_07130</name>
</gene>
<dbReference type="PANTHER" id="PTHR43463:SF1">
    <property type="entry name" value="NICOTINATE-NUCLEOTIDE--DIMETHYLBENZIMIDAZOLE PHOSPHORIBOSYLTRANSFERASE"/>
    <property type="match status" value="1"/>
</dbReference>
<dbReference type="EC" id="2.4.2.21" evidence="3 10"/>
<dbReference type="UniPathway" id="UPA00061">
    <property type="reaction ID" value="UER00516"/>
</dbReference>
<keyword evidence="5 10" id="KW-0169">Cobalamin biosynthesis</keyword>
<dbReference type="RefSeq" id="WP_120030313.1">
    <property type="nucleotide sequence ID" value="NZ_QVMU01000004.1"/>
</dbReference>
<comment type="pathway">
    <text evidence="1 10">Nucleoside biosynthesis; alpha-ribazole biosynthesis; alpha-ribazole from 5,6-dimethylbenzimidazole: step 1/2.</text>
</comment>
<sequence length="342" mass="36261">MQKQSFSDAIWHRINQKTKPIGALGQLERVAHQIALIQSINKSDVVTEINIEQPTVLVFAGDHGVADEGVSIAPSAVTQQMVLNFLAGGAAINCFCRTNHVAMKVIDTGILLPVESDNADFVIQRLGQRTENFAQQAAMSQTQVEQGLSYGKSIVANVVASGCNLVMFGEMGIGNTSSASAILCALSGRSASECVGRGTGISDQQLSKKIAVVEKGVARCLGQSVEEVLAQVGGFEIVQMVGAFLGACEHRTPVIVDGFIVTAAAYVAAKINPLCRDYMIFAHQSHEAGHKYLLQELEAQPLLDLSLRLGEGTGAVLAVPLIRAAAEFYNTMASFEEAGVTV</sequence>
<dbReference type="Gene3D" id="1.10.1610.10">
    <property type="match status" value="1"/>
</dbReference>
<evidence type="ECO:0000256" key="7">
    <source>
        <dbReference type="ARBA" id="ARBA00022679"/>
    </source>
</evidence>
<organism evidence="11 12">
    <name type="scientific">Vibrio sinensis</name>
    <dbReference type="NCBI Taxonomy" id="2302434"/>
    <lineage>
        <taxon>Bacteria</taxon>
        <taxon>Pseudomonadati</taxon>
        <taxon>Pseudomonadota</taxon>
        <taxon>Gammaproteobacteria</taxon>
        <taxon>Vibrionales</taxon>
        <taxon>Vibrionaceae</taxon>
        <taxon>Vibrio</taxon>
    </lineage>
</organism>
<dbReference type="InterPro" id="IPR023195">
    <property type="entry name" value="Nict_dMeBzImd_PRibTrfase_N"/>
</dbReference>
<evidence type="ECO:0000313" key="11">
    <source>
        <dbReference type="EMBL" id="RJX72990.1"/>
    </source>
</evidence>
<name>A0A3A6QJI2_9VIBR</name>
<evidence type="ECO:0000256" key="1">
    <source>
        <dbReference type="ARBA" id="ARBA00005049"/>
    </source>
</evidence>
<comment type="catalytic activity">
    <reaction evidence="9 10">
        <text>5,6-dimethylbenzimidazole + nicotinate beta-D-ribonucleotide = alpha-ribazole 5'-phosphate + nicotinate + H(+)</text>
        <dbReference type="Rhea" id="RHEA:11196"/>
        <dbReference type="ChEBI" id="CHEBI:15378"/>
        <dbReference type="ChEBI" id="CHEBI:15890"/>
        <dbReference type="ChEBI" id="CHEBI:32544"/>
        <dbReference type="ChEBI" id="CHEBI:57502"/>
        <dbReference type="ChEBI" id="CHEBI:57918"/>
        <dbReference type="EC" id="2.4.2.21"/>
    </reaction>
</comment>
<dbReference type="PANTHER" id="PTHR43463">
    <property type="entry name" value="NICOTINATE-NUCLEOTIDE--DIMETHYLBENZIMIDAZOLE PHOSPHORIBOSYLTRANSFERASE"/>
    <property type="match status" value="1"/>
</dbReference>
<keyword evidence="7 10" id="KW-0808">Transferase</keyword>
<dbReference type="NCBIfam" id="NF000996">
    <property type="entry name" value="PRK00105.1"/>
    <property type="match status" value="1"/>
</dbReference>
<evidence type="ECO:0000256" key="10">
    <source>
        <dbReference type="HAMAP-Rule" id="MF_00230"/>
    </source>
</evidence>
<dbReference type="CDD" id="cd02439">
    <property type="entry name" value="DMB-PRT_CobT"/>
    <property type="match status" value="1"/>
</dbReference>
<keyword evidence="12" id="KW-1185">Reference proteome</keyword>
<dbReference type="Pfam" id="PF02277">
    <property type="entry name" value="DBI_PRT"/>
    <property type="match status" value="1"/>
</dbReference>
<dbReference type="SUPFAM" id="SSF52733">
    <property type="entry name" value="Nicotinate mononucleotide:5,6-dimethylbenzimidazole phosphoribosyltransferase (CobT)"/>
    <property type="match status" value="1"/>
</dbReference>